<dbReference type="GO" id="GO:0022857">
    <property type="term" value="F:transmembrane transporter activity"/>
    <property type="evidence" value="ECO:0007669"/>
    <property type="project" value="InterPro"/>
</dbReference>
<comment type="subcellular location">
    <subcellularLocation>
        <location evidence="1">Cell membrane</location>
        <topology evidence="1">Multi-pass membrane protein</topology>
    </subcellularLocation>
</comment>
<dbReference type="PANTHER" id="PTHR42718">
    <property type="entry name" value="MAJOR FACILITATOR SUPERFAMILY MULTIDRUG TRANSPORTER MFSC"/>
    <property type="match status" value="1"/>
</dbReference>
<dbReference type="InterPro" id="IPR020846">
    <property type="entry name" value="MFS_dom"/>
</dbReference>
<feature type="transmembrane region" description="Helical" evidence="5">
    <location>
        <begin position="236"/>
        <end position="255"/>
    </location>
</feature>
<feature type="transmembrane region" description="Helical" evidence="5">
    <location>
        <begin position="450"/>
        <end position="471"/>
    </location>
</feature>
<dbReference type="CDD" id="cd17321">
    <property type="entry name" value="MFS_MMR_MDR_like"/>
    <property type="match status" value="1"/>
</dbReference>
<evidence type="ECO:0000256" key="1">
    <source>
        <dbReference type="ARBA" id="ARBA00004651"/>
    </source>
</evidence>
<dbReference type="EMBL" id="JACBZP010000001">
    <property type="protein sequence ID" value="NYI67601.1"/>
    <property type="molecule type" value="Genomic_DNA"/>
</dbReference>
<dbReference type="GO" id="GO:0005886">
    <property type="term" value="C:plasma membrane"/>
    <property type="evidence" value="ECO:0007669"/>
    <property type="project" value="UniProtKB-SubCell"/>
</dbReference>
<dbReference type="InterPro" id="IPR011701">
    <property type="entry name" value="MFS"/>
</dbReference>
<feature type="transmembrane region" description="Helical" evidence="5">
    <location>
        <begin position="420"/>
        <end position="438"/>
    </location>
</feature>
<evidence type="ECO:0000256" key="4">
    <source>
        <dbReference type="ARBA" id="ARBA00023136"/>
    </source>
</evidence>
<gene>
    <name evidence="7" type="ORF">BJY26_001907</name>
</gene>
<organism evidence="7 8">
    <name type="scientific">Spelaeicoccus albus</name>
    <dbReference type="NCBI Taxonomy" id="1280376"/>
    <lineage>
        <taxon>Bacteria</taxon>
        <taxon>Bacillati</taxon>
        <taxon>Actinomycetota</taxon>
        <taxon>Actinomycetes</taxon>
        <taxon>Micrococcales</taxon>
        <taxon>Brevibacteriaceae</taxon>
        <taxon>Spelaeicoccus</taxon>
    </lineage>
</organism>
<dbReference type="SUPFAM" id="SSF103473">
    <property type="entry name" value="MFS general substrate transporter"/>
    <property type="match status" value="2"/>
</dbReference>
<keyword evidence="8" id="KW-1185">Reference proteome</keyword>
<dbReference type="PANTHER" id="PTHR42718:SF39">
    <property type="entry name" value="ACTINORHODIN TRANSPORTER-RELATED"/>
    <property type="match status" value="1"/>
</dbReference>
<dbReference type="Gene3D" id="1.20.1250.20">
    <property type="entry name" value="MFS general substrate transporter like domains"/>
    <property type="match status" value="1"/>
</dbReference>
<dbReference type="Gene3D" id="1.20.1720.10">
    <property type="entry name" value="Multidrug resistance protein D"/>
    <property type="match status" value="1"/>
</dbReference>
<feature type="transmembrane region" description="Helical" evidence="5">
    <location>
        <begin position="138"/>
        <end position="164"/>
    </location>
</feature>
<feature type="transmembrane region" description="Helical" evidence="5">
    <location>
        <begin position="373"/>
        <end position="391"/>
    </location>
</feature>
<reference evidence="7 8" key="1">
    <citation type="submission" date="2020-07" db="EMBL/GenBank/DDBJ databases">
        <title>Sequencing the genomes of 1000 actinobacteria strains.</title>
        <authorList>
            <person name="Klenk H.-P."/>
        </authorList>
    </citation>
    <scope>NUCLEOTIDE SEQUENCE [LARGE SCALE GENOMIC DNA]</scope>
    <source>
        <strain evidence="7 8">DSM 26341</strain>
    </source>
</reference>
<evidence type="ECO:0000256" key="3">
    <source>
        <dbReference type="ARBA" id="ARBA00022989"/>
    </source>
</evidence>
<dbReference type="InterPro" id="IPR036259">
    <property type="entry name" value="MFS_trans_sf"/>
</dbReference>
<evidence type="ECO:0000313" key="7">
    <source>
        <dbReference type="EMBL" id="NYI67601.1"/>
    </source>
</evidence>
<name>A0A7Z0D2D2_9MICO</name>
<evidence type="ECO:0000313" key="8">
    <source>
        <dbReference type="Proteomes" id="UP000539111"/>
    </source>
</evidence>
<feature type="transmembrane region" description="Helical" evidence="5">
    <location>
        <begin position="48"/>
        <end position="66"/>
    </location>
</feature>
<sequence>MSAESTPNPIRWKLLIVFLATVFMALLDVSIVNVALPTIESSLDASQSQLQWILAGYALLFGLVLVPSGRLGDIFGRAPLFLIGVAIFVLASAACGLAPNAPALDIARCFQGFAAGVLNPQTIGMIQEYFRGKERGKAYGMLGATVGVATAVGPPAGGAIIAAAGPEAGWRWIFFINVPIGLATLVAALVFHPRPMIRPVEGRGRRDRDLDPVAMVLLGVGVFAVLLPFVRRGGALGGWIWASVAIGALLLYLFIRWEKRYGERGRTPMVDLRIFSIGSFSLGASLSTTYFAGMTSIWVLVSLFMQSGLGYSALAAGLIGLPCAVSSGTMSTLSSRRAFDYGRRIVVAGLVIVLVALAATIAVALLTTHGVSIWWWLLTLTVFGAGGGMVISPNQTLTLNEVPNEYAGSAGGVMQTGQRIGTAVGLAVITAVAFAVLGTGEQSSGGRWPIAFTAGLLAIMVFVVLSLLIGLRDVRSRDAGTSS</sequence>
<dbReference type="Proteomes" id="UP000539111">
    <property type="component" value="Unassembled WGS sequence"/>
</dbReference>
<evidence type="ECO:0000259" key="6">
    <source>
        <dbReference type="PROSITE" id="PS50850"/>
    </source>
</evidence>
<feature type="domain" description="Major facilitator superfamily (MFS) profile" evidence="6">
    <location>
        <begin position="14"/>
        <end position="472"/>
    </location>
</feature>
<keyword evidence="2 5" id="KW-0812">Transmembrane</keyword>
<dbReference type="AlphaFoldDB" id="A0A7Z0D2D2"/>
<evidence type="ECO:0000256" key="2">
    <source>
        <dbReference type="ARBA" id="ARBA00022692"/>
    </source>
</evidence>
<feature type="transmembrane region" description="Helical" evidence="5">
    <location>
        <begin position="345"/>
        <end position="367"/>
    </location>
</feature>
<feature type="transmembrane region" description="Helical" evidence="5">
    <location>
        <begin position="78"/>
        <end position="99"/>
    </location>
</feature>
<evidence type="ECO:0000256" key="5">
    <source>
        <dbReference type="SAM" id="Phobius"/>
    </source>
</evidence>
<dbReference type="RefSeq" id="WP_237249069.1">
    <property type="nucleotide sequence ID" value="NZ_JACBZP010000001.1"/>
</dbReference>
<feature type="transmembrane region" description="Helical" evidence="5">
    <location>
        <begin position="212"/>
        <end position="230"/>
    </location>
</feature>
<feature type="transmembrane region" description="Helical" evidence="5">
    <location>
        <begin position="313"/>
        <end position="333"/>
    </location>
</feature>
<dbReference type="PROSITE" id="PS50850">
    <property type="entry name" value="MFS"/>
    <property type="match status" value="1"/>
</dbReference>
<accession>A0A7Z0D2D2</accession>
<feature type="transmembrane region" description="Helical" evidence="5">
    <location>
        <begin position="275"/>
        <end position="301"/>
    </location>
</feature>
<comment type="caution">
    <text evidence="7">The sequence shown here is derived from an EMBL/GenBank/DDBJ whole genome shotgun (WGS) entry which is preliminary data.</text>
</comment>
<feature type="transmembrane region" description="Helical" evidence="5">
    <location>
        <begin position="170"/>
        <end position="191"/>
    </location>
</feature>
<keyword evidence="3 5" id="KW-1133">Transmembrane helix</keyword>
<feature type="transmembrane region" description="Helical" evidence="5">
    <location>
        <begin position="12"/>
        <end position="36"/>
    </location>
</feature>
<proteinExistence type="predicted"/>
<dbReference type="Pfam" id="PF07690">
    <property type="entry name" value="MFS_1"/>
    <property type="match status" value="1"/>
</dbReference>
<keyword evidence="4 5" id="KW-0472">Membrane</keyword>
<protein>
    <submittedName>
        <fullName evidence="7">EmrB/QacA subfamily drug resistance transporter</fullName>
    </submittedName>
</protein>